<dbReference type="AlphaFoldDB" id="A0A6A5XCN3"/>
<dbReference type="GeneID" id="54290107"/>
<evidence type="ECO:0000256" key="1">
    <source>
        <dbReference type="SAM" id="MobiDB-lite"/>
    </source>
</evidence>
<dbReference type="RefSeq" id="XP_033379091.1">
    <property type="nucleotide sequence ID" value="XM_033532710.1"/>
</dbReference>
<gene>
    <name evidence="2" type="ORF">BU24DRAFT_471782</name>
</gene>
<feature type="region of interest" description="Disordered" evidence="1">
    <location>
        <begin position="261"/>
        <end position="290"/>
    </location>
</feature>
<dbReference type="EMBL" id="ML978075">
    <property type="protein sequence ID" value="KAF2010752.1"/>
    <property type="molecule type" value="Genomic_DNA"/>
</dbReference>
<dbReference type="Proteomes" id="UP000799778">
    <property type="component" value="Unassembled WGS sequence"/>
</dbReference>
<evidence type="ECO:0000313" key="3">
    <source>
        <dbReference type="Proteomes" id="UP000799778"/>
    </source>
</evidence>
<protein>
    <submittedName>
        <fullName evidence="2">Uncharacterized protein</fullName>
    </submittedName>
</protein>
<accession>A0A6A5XCN3</accession>
<proteinExistence type="predicted"/>
<sequence length="320" mass="35108">MASTPQENQDCGLGTPPTMGSFDAKNSSVEYISETIEHKSLPSPAPSVKSFGAISRKSTSVPPTLSWRFSNPPAIKPITTPCQPAARKQHEELVQIQYRSWCADVSIFHYADAIVPVKTFMTSLTHFGLGYEHTLRAVDFLSDQSCFPVAPGNEPVPGTIEAVYLPNIFRNKGSAVGFRNEAEDEILLYCFNVPVESYLIDARSANGDKLFDKVAILEKGGTAKDGKGWKGNIEHMVWHIGVNTATRKPIRLKLSQKPLLSRTPQKSLMSKTPQRPSKTDFPGATSPLPYVGETVGRGGKVVNPNRATRGSGIVSRRYRY</sequence>
<evidence type="ECO:0000313" key="2">
    <source>
        <dbReference type="EMBL" id="KAF2010752.1"/>
    </source>
</evidence>
<feature type="compositionally biased region" description="Polar residues" evidence="1">
    <location>
        <begin position="262"/>
        <end position="276"/>
    </location>
</feature>
<name>A0A6A5XCN3_9PLEO</name>
<organism evidence="2 3">
    <name type="scientific">Aaosphaeria arxii CBS 175.79</name>
    <dbReference type="NCBI Taxonomy" id="1450172"/>
    <lineage>
        <taxon>Eukaryota</taxon>
        <taxon>Fungi</taxon>
        <taxon>Dikarya</taxon>
        <taxon>Ascomycota</taxon>
        <taxon>Pezizomycotina</taxon>
        <taxon>Dothideomycetes</taxon>
        <taxon>Pleosporomycetidae</taxon>
        <taxon>Pleosporales</taxon>
        <taxon>Pleosporales incertae sedis</taxon>
        <taxon>Aaosphaeria</taxon>
    </lineage>
</organism>
<feature type="region of interest" description="Disordered" evidence="1">
    <location>
        <begin position="1"/>
        <end position="24"/>
    </location>
</feature>
<reference evidence="2" key="1">
    <citation type="journal article" date="2020" name="Stud. Mycol.">
        <title>101 Dothideomycetes genomes: a test case for predicting lifestyles and emergence of pathogens.</title>
        <authorList>
            <person name="Haridas S."/>
            <person name="Albert R."/>
            <person name="Binder M."/>
            <person name="Bloem J."/>
            <person name="Labutti K."/>
            <person name="Salamov A."/>
            <person name="Andreopoulos B."/>
            <person name="Baker S."/>
            <person name="Barry K."/>
            <person name="Bills G."/>
            <person name="Bluhm B."/>
            <person name="Cannon C."/>
            <person name="Castanera R."/>
            <person name="Culley D."/>
            <person name="Daum C."/>
            <person name="Ezra D."/>
            <person name="Gonzalez J."/>
            <person name="Henrissat B."/>
            <person name="Kuo A."/>
            <person name="Liang C."/>
            <person name="Lipzen A."/>
            <person name="Lutzoni F."/>
            <person name="Magnuson J."/>
            <person name="Mondo S."/>
            <person name="Nolan M."/>
            <person name="Ohm R."/>
            <person name="Pangilinan J."/>
            <person name="Park H.-J."/>
            <person name="Ramirez L."/>
            <person name="Alfaro M."/>
            <person name="Sun H."/>
            <person name="Tritt A."/>
            <person name="Yoshinaga Y."/>
            <person name="Zwiers L.-H."/>
            <person name="Turgeon B."/>
            <person name="Goodwin S."/>
            <person name="Spatafora J."/>
            <person name="Crous P."/>
            <person name="Grigoriev I."/>
        </authorList>
    </citation>
    <scope>NUCLEOTIDE SEQUENCE</scope>
    <source>
        <strain evidence="2">CBS 175.79</strain>
    </source>
</reference>
<keyword evidence="3" id="KW-1185">Reference proteome</keyword>
<dbReference type="OrthoDB" id="3762348at2759"/>